<dbReference type="EMBL" id="CCYD01000321">
    <property type="protein sequence ID" value="CEG38273.1"/>
    <property type="molecule type" value="Genomic_DNA"/>
</dbReference>
<sequence>MEHPHLFSGVWSFRAKFVWVQASDSRVSPKIQKMYASSPRGLIKQHREMCPPRKSVARKFALSPIK</sequence>
<protein>
    <submittedName>
        <fullName evidence="1">Uncharacterized protein</fullName>
    </submittedName>
</protein>
<dbReference type="GeneID" id="36403411"/>
<organism evidence="1 2">
    <name type="scientific">Plasmopara halstedii</name>
    <name type="common">Downy mildew of sunflower</name>
    <dbReference type="NCBI Taxonomy" id="4781"/>
    <lineage>
        <taxon>Eukaryota</taxon>
        <taxon>Sar</taxon>
        <taxon>Stramenopiles</taxon>
        <taxon>Oomycota</taxon>
        <taxon>Peronosporomycetes</taxon>
        <taxon>Peronosporales</taxon>
        <taxon>Peronosporaceae</taxon>
        <taxon>Plasmopara</taxon>
    </lineage>
</organism>
<accession>A0A0P1AD43</accession>
<dbReference type="RefSeq" id="XP_024574642.1">
    <property type="nucleotide sequence ID" value="XM_024723690.1"/>
</dbReference>
<dbReference type="AlphaFoldDB" id="A0A0P1AD43"/>
<evidence type="ECO:0000313" key="1">
    <source>
        <dbReference type="EMBL" id="CEG38273.1"/>
    </source>
</evidence>
<reference evidence="2" key="1">
    <citation type="submission" date="2014-09" db="EMBL/GenBank/DDBJ databases">
        <authorList>
            <person name="Sharma Rahul"/>
            <person name="Thines Marco"/>
        </authorList>
    </citation>
    <scope>NUCLEOTIDE SEQUENCE [LARGE SCALE GENOMIC DNA]</scope>
</reference>
<proteinExistence type="predicted"/>
<dbReference type="Proteomes" id="UP000054928">
    <property type="component" value="Unassembled WGS sequence"/>
</dbReference>
<keyword evidence="2" id="KW-1185">Reference proteome</keyword>
<name>A0A0P1AD43_PLAHL</name>
<evidence type="ECO:0000313" key="2">
    <source>
        <dbReference type="Proteomes" id="UP000054928"/>
    </source>
</evidence>